<evidence type="ECO:0000313" key="1">
    <source>
        <dbReference type="EMBL" id="NGP75575.1"/>
    </source>
</evidence>
<comment type="caution">
    <text evidence="1">The sequence shown here is derived from an EMBL/GenBank/DDBJ whole genome shotgun (WGS) entry which is preliminary data.</text>
</comment>
<sequence length="140" mass="16575">MLFLIVFNNASYGQDNEEWKLEKVITIYSEEGEENTVINFNEDSTHAFFRIVNKGMETEEKRDHAIKRHKESRLPFPNFYTDLYTISKPKNINSLEGIDYITVEEYRNGGYYLSNSVTLICEMKNGTFLKWENAYHMAYE</sequence>
<evidence type="ECO:0000313" key="2">
    <source>
        <dbReference type="Proteomes" id="UP000473278"/>
    </source>
</evidence>
<dbReference type="Proteomes" id="UP000473278">
    <property type="component" value="Unassembled WGS sequence"/>
</dbReference>
<organism evidence="1 2">
    <name type="scientific">Halalkalibaculum roseum</name>
    <dbReference type="NCBI Taxonomy" id="2709311"/>
    <lineage>
        <taxon>Bacteria</taxon>
        <taxon>Pseudomonadati</taxon>
        <taxon>Balneolota</taxon>
        <taxon>Balneolia</taxon>
        <taxon>Balneolales</taxon>
        <taxon>Balneolaceae</taxon>
        <taxon>Halalkalibaculum</taxon>
    </lineage>
</organism>
<reference evidence="1 2" key="1">
    <citation type="submission" date="2020-02" db="EMBL/GenBank/DDBJ databases">
        <title>Balneolaceae bacterium YR4-1, complete genome.</title>
        <authorList>
            <person name="Li Y."/>
            <person name="Wu S."/>
        </authorList>
    </citation>
    <scope>NUCLEOTIDE SEQUENCE [LARGE SCALE GENOMIC DNA]</scope>
    <source>
        <strain evidence="1 2">YR4-1</strain>
    </source>
</reference>
<keyword evidence="2" id="KW-1185">Reference proteome</keyword>
<proteinExistence type="predicted"/>
<dbReference type="EMBL" id="JAALLT010000001">
    <property type="protein sequence ID" value="NGP75575.1"/>
    <property type="molecule type" value="Genomic_DNA"/>
</dbReference>
<dbReference type="AlphaFoldDB" id="A0A6M1T0F9"/>
<name>A0A6M1T0F9_9BACT</name>
<accession>A0A6M1T0F9</accession>
<protein>
    <submittedName>
        <fullName evidence="1">Uncharacterized protein</fullName>
    </submittedName>
</protein>
<gene>
    <name evidence="1" type="ORF">G3570_02955</name>
</gene>
<dbReference type="RefSeq" id="WP_165138998.1">
    <property type="nucleotide sequence ID" value="NZ_JAALLT010000001.1"/>
</dbReference>